<dbReference type="HAMAP" id="MF_00023">
    <property type="entry name" value="SmpB"/>
    <property type="match status" value="1"/>
</dbReference>
<comment type="subcellular location">
    <subcellularLocation>
        <location evidence="3">Cytoplasm</location>
    </subcellularLocation>
    <text evidence="3">The tmRNA-SmpB complex associates with stalled 70S ribosomes.</text>
</comment>
<dbReference type="GO" id="GO:0005829">
    <property type="term" value="C:cytosol"/>
    <property type="evidence" value="ECO:0007669"/>
    <property type="project" value="TreeGrafter"/>
</dbReference>
<reference evidence="4" key="1">
    <citation type="submission" date="2022-05" db="EMBL/GenBank/DDBJ databases">
        <title>Impact of host demography and evolutionary history on endosymbiont molecular evolution: a test in carpenter ants (Genus Camponotus) and their Blochmannia endosymbionts.</title>
        <authorList>
            <person name="Manthey J.D."/>
            <person name="Giron J.C."/>
            <person name="Hruska J.P."/>
        </authorList>
    </citation>
    <scope>NUCLEOTIDE SEQUENCE</scope>
    <source>
        <strain evidence="4">C-049</strain>
    </source>
</reference>
<keyword evidence="2 3" id="KW-0694">RNA-binding</keyword>
<evidence type="ECO:0000313" key="4">
    <source>
        <dbReference type="EMBL" id="URJ27734.1"/>
    </source>
</evidence>
<evidence type="ECO:0000256" key="3">
    <source>
        <dbReference type="HAMAP-Rule" id="MF_00023"/>
    </source>
</evidence>
<gene>
    <name evidence="3 4" type="primary">smpB</name>
    <name evidence="4" type="ORF">M9394_01125</name>
</gene>
<comment type="similarity">
    <text evidence="3">Belongs to the SmpB family.</text>
</comment>
<dbReference type="NCBIfam" id="TIGR00086">
    <property type="entry name" value="smpB"/>
    <property type="match status" value="1"/>
</dbReference>
<dbReference type="Proteomes" id="UP001056323">
    <property type="component" value="Chromosome"/>
</dbReference>
<organism evidence="4 5">
    <name type="scientific">Candidatus Blochmanniella camponoti</name>
    <dbReference type="NCBI Taxonomy" id="108080"/>
    <lineage>
        <taxon>Bacteria</taxon>
        <taxon>Pseudomonadati</taxon>
        <taxon>Pseudomonadota</taxon>
        <taxon>Gammaproteobacteria</taxon>
        <taxon>Enterobacterales</taxon>
        <taxon>Enterobacteriaceae</taxon>
        <taxon>ant endosymbionts</taxon>
        <taxon>Candidatus Blochmanniella</taxon>
    </lineage>
</organism>
<dbReference type="GO" id="GO:0070930">
    <property type="term" value="P:trans-translation-dependent protein tagging"/>
    <property type="evidence" value="ECO:0007669"/>
    <property type="project" value="TreeGrafter"/>
</dbReference>
<dbReference type="InterPro" id="IPR020081">
    <property type="entry name" value="SsrA-bd_prot_CS"/>
</dbReference>
<dbReference type="InterPro" id="IPR000037">
    <property type="entry name" value="SsrA-bd_prot"/>
</dbReference>
<dbReference type="KEGG" id="bhb:M9394_01125"/>
<dbReference type="EMBL" id="CP097751">
    <property type="protein sequence ID" value="URJ27734.1"/>
    <property type="molecule type" value="Genomic_DNA"/>
</dbReference>
<dbReference type="PANTHER" id="PTHR30308">
    <property type="entry name" value="TMRNA-BINDING COMPONENT OF TRANS-TRANSLATION TAGGING COMPLEX"/>
    <property type="match status" value="1"/>
</dbReference>
<evidence type="ECO:0000313" key="5">
    <source>
        <dbReference type="Proteomes" id="UP001056323"/>
    </source>
</evidence>
<dbReference type="RefSeq" id="WP_250247232.1">
    <property type="nucleotide sequence ID" value="NZ_CP097749.1"/>
</dbReference>
<dbReference type="AlphaFoldDB" id="A0AAE9I6P4"/>
<sequence length="166" mass="19812">MNQLIFKKITQNKHAYHEYFIEKKIESGISLLGWEVKSARSNMVIINNSYVSLYNKEAYICNSIFQSNVAQFYNEAHNSVRVRKLLLKKNELLFLMEKVNQKGYTAIVLDLYWKNSWIKVNIGIAKGKKKYEKRNIIHMRKWKKEKIHILKYMKIIIVCIYSISMI</sequence>
<dbReference type="Pfam" id="PF01668">
    <property type="entry name" value="SmpB"/>
    <property type="match status" value="1"/>
</dbReference>
<comment type="function">
    <text evidence="3">Required for rescue of stalled ribosomes mediated by trans-translation. Binds to transfer-messenger RNA (tmRNA), required for stable association of tmRNA with ribosomes. tmRNA and SmpB together mimic tRNA shape, replacing the anticodon stem-loop with SmpB. tmRNA is encoded by the ssrA gene; the 2 termini fold to resemble tRNA(Ala) and it encodes a 'tag peptide', a short internal open reading frame. During trans-translation Ala-aminoacylated tmRNA acts like a tRNA, entering the A-site of stalled ribosomes, displacing the stalled mRNA. The ribosome then switches to translate the ORF on the tmRNA; the nascent peptide is terminated with the 'tag peptide' encoded by the tmRNA and targeted for degradation. The ribosome is freed to recommence translation, which seems to be the essential function of trans-translation.</text>
</comment>
<dbReference type="SUPFAM" id="SSF74982">
    <property type="entry name" value="Small protein B (SmpB)"/>
    <property type="match status" value="1"/>
</dbReference>
<dbReference type="GO" id="GO:0003723">
    <property type="term" value="F:RNA binding"/>
    <property type="evidence" value="ECO:0007669"/>
    <property type="project" value="UniProtKB-UniRule"/>
</dbReference>
<dbReference type="PANTHER" id="PTHR30308:SF2">
    <property type="entry name" value="SSRA-BINDING PROTEIN"/>
    <property type="match status" value="1"/>
</dbReference>
<dbReference type="InterPro" id="IPR023620">
    <property type="entry name" value="SmpB"/>
</dbReference>
<evidence type="ECO:0000256" key="2">
    <source>
        <dbReference type="ARBA" id="ARBA00022884"/>
    </source>
</evidence>
<dbReference type="NCBIfam" id="NF003843">
    <property type="entry name" value="PRK05422.1"/>
    <property type="match status" value="1"/>
</dbReference>
<dbReference type="GO" id="GO:0070929">
    <property type="term" value="P:trans-translation"/>
    <property type="evidence" value="ECO:0007669"/>
    <property type="project" value="UniProtKB-UniRule"/>
</dbReference>
<proteinExistence type="inferred from homology"/>
<dbReference type="PROSITE" id="PS01317">
    <property type="entry name" value="SSRP"/>
    <property type="match status" value="1"/>
</dbReference>
<evidence type="ECO:0000256" key="1">
    <source>
        <dbReference type="ARBA" id="ARBA00022490"/>
    </source>
</evidence>
<name>A0AAE9I6P4_9ENTR</name>
<dbReference type="Gene3D" id="2.40.280.10">
    <property type="match status" value="1"/>
</dbReference>
<keyword evidence="1 3" id="KW-0963">Cytoplasm</keyword>
<accession>A0AAE9I6P4</accession>
<protein>
    <recommendedName>
        <fullName evidence="3">SsrA-binding protein</fullName>
    </recommendedName>
    <alternativeName>
        <fullName evidence="3">Small protein B</fullName>
    </alternativeName>
</protein>